<dbReference type="Gene3D" id="3.20.20.30">
    <property type="entry name" value="Luciferase-like domain"/>
    <property type="match status" value="1"/>
</dbReference>
<proteinExistence type="predicted"/>
<dbReference type="InterPro" id="IPR036661">
    <property type="entry name" value="Luciferase-like_sf"/>
</dbReference>
<dbReference type="AlphaFoldDB" id="A0A2G3PGG1"/>
<dbReference type="InterPro" id="IPR050766">
    <property type="entry name" value="Bact_Lucif_Oxidored"/>
</dbReference>
<comment type="caution">
    <text evidence="3">The sequence shown here is derived from an EMBL/GenBank/DDBJ whole genome shotgun (WGS) entry which is preliminary data.</text>
</comment>
<feature type="domain" description="Luciferase-like" evidence="2">
    <location>
        <begin position="200"/>
        <end position="359"/>
    </location>
</feature>
<dbReference type="InterPro" id="IPR011251">
    <property type="entry name" value="Luciferase-like_dom"/>
</dbReference>
<evidence type="ECO:0000313" key="4">
    <source>
        <dbReference type="Proteomes" id="UP000225108"/>
    </source>
</evidence>
<evidence type="ECO:0000256" key="1">
    <source>
        <dbReference type="SAM" id="MobiDB-lite"/>
    </source>
</evidence>
<protein>
    <submittedName>
        <fullName evidence="3">LLM class flavin-dependent oxidoreductase</fullName>
    </submittedName>
</protein>
<evidence type="ECO:0000259" key="2">
    <source>
        <dbReference type="Pfam" id="PF00296"/>
    </source>
</evidence>
<dbReference type="EMBL" id="PEBD01000011">
    <property type="protein sequence ID" value="PHV64880.1"/>
    <property type="molecule type" value="Genomic_DNA"/>
</dbReference>
<evidence type="ECO:0000313" key="3">
    <source>
        <dbReference type="EMBL" id="PHV64880.1"/>
    </source>
</evidence>
<dbReference type="GO" id="GO:0005829">
    <property type="term" value="C:cytosol"/>
    <property type="evidence" value="ECO:0007669"/>
    <property type="project" value="TreeGrafter"/>
</dbReference>
<reference evidence="3 4" key="1">
    <citation type="submission" date="2017-10" db="EMBL/GenBank/DDBJ databases">
        <title>The draft genome sequence of Williamsia sp. BULT 1.1 isolated from the semi-arid grassland soils from South Africa.</title>
        <authorList>
            <person name="Kabwe M.H."/>
            <person name="Govender N."/>
            <person name="Mutseka Lunga P."/>
            <person name="Vikram S."/>
            <person name="Makhalanyane T.P."/>
        </authorList>
    </citation>
    <scope>NUCLEOTIDE SEQUENCE [LARGE SCALE GENOMIC DNA]</scope>
    <source>
        <strain evidence="3 4">BULT 1.1</strain>
    </source>
</reference>
<feature type="domain" description="Luciferase-like" evidence="2">
    <location>
        <begin position="16"/>
        <end position="116"/>
    </location>
</feature>
<dbReference type="SUPFAM" id="SSF51679">
    <property type="entry name" value="Bacterial luciferase-like"/>
    <property type="match status" value="1"/>
</dbReference>
<sequence>MGPIPLSVLDLLPRSSGVDNATALRNTIDLAQQAERLGYARYWFAEHHLNPGVLGSSPAVEIALVAGSTSTIRLGSAGVQFGHRTPLATVEEFGLINALHPGRLDLGIGRSISRPEPKAAPGGESDTDSARKSYLAARGGASHDEDSHTPNGLLLPRQFDLSSAFSSSAAAHLLNLLQQPGAYAPGYDDQISTVLALLKGSYVSPEGLPAHASPGEGADVQVWILGASGGSSATVAGSKGLRFVASYHHSPSTVIDAVDAYRAAFKSSADVPEPYVAVSVDAVIAETDDEATELASGYAPWVRSIRRGDGAIPFPTSAEAAALEWTDDDRELVRDRVLTQFVGSPATVADKLEVLRDATGASEISITTITHDHAARVRSYELIAKEWANR</sequence>
<name>A0A2G3PGG1_WILMA</name>
<feature type="region of interest" description="Disordered" evidence="1">
    <location>
        <begin position="110"/>
        <end position="151"/>
    </location>
</feature>
<dbReference type="GO" id="GO:0016705">
    <property type="term" value="F:oxidoreductase activity, acting on paired donors, with incorporation or reduction of molecular oxygen"/>
    <property type="evidence" value="ECO:0007669"/>
    <property type="project" value="InterPro"/>
</dbReference>
<dbReference type="PANTHER" id="PTHR30137:SF6">
    <property type="entry name" value="LUCIFERASE-LIKE MONOOXYGENASE"/>
    <property type="match status" value="1"/>
</dbReference>
<dbReference type="Proteomes" id="UP000225108">
    <property type="component" value="Unassembled WGS sequence"/>
</dbReference>
<accession>A0A2G3PGG1</accession>
<dbReference type="RefSeq" id="WP_099384725.1">
    <property type="nucleotide sequence ID" value="NZ_PEBD01000011.1"/>
</dbReference>
<dbReference type="PANTHER" id="PTHR30137">
    <property type="entry name" value="LUCIFERASE-LIKE MONOOXYGENASE"/>
    <property type="match status" value="1"/>
</dbReference>
<organism evidence="3 4">
    <name type="scientific">Williamsia marianensis</name>
    <dbReference type="NCBI Taxonomy" id="85044"/>
    <lineage>
        <taxon>Bacteria</taxon>
        <taxon>Bacillati</taxon>
        <taxon>Actinomycetota</taxon>
        <taxon>Actinomycetes</taxon>
        <taxon>Mycobacteriales</taxon>
        <taxon>Nocardiaceae</taxon>
        <taxon>Williamsia</taxon>
    </lineage>
</organism>
<gene>
    <name evidence="3" type="ORF">CSW57_21670</name>
</gene>
<dbReference type="Pfam" id="PF00296">
    <property type="entry name" value="Bac_luciferase"/>
    <property type="match status" value="2"/>
</dbReference>